<accession>E4X354</accession>
<evidence type="ECO:0000256" key="1">
    <source>
        <dbReference type="SAM" id="SignalP"/>
    </source>
</evidence>
<dbReference type="InterPro" id="IPR036844">
    <property type="entry name" value="Hint_dom_sf"/>
</dbReference>
<gene>
    <name evidence="3" type="ORF">GSOID_T00017693001</name>
</gene>
<dbReference type="EMBL" id="FN653023">
    <property type="protein sequence ID" value="CBY18058.1"/>
    <property type="molecule type" value="Genomic_DNA"/>
</dbReference>
<dbReference type="GO" id="GO:0016539">
    <property type="term" value="P:intein-mediated protein splicing"/>
    <property type="evidence" value="ECO:0007669"/>
    <property type="project" value="InterPro"/>
</dbReference>
<evidence type="ECO:0000313" key="4">
    <source>
        <dbReference type="Proteomes" id="UP000001307"/>
    </source>
</evidence>
<dbReference type="InParanoid" id="E4X354"/>
<sequence>MFAIFCLFSISLVHGFGDKTLPGIDVSTFSFSTIEHAIACGETFKLIDFEELTRGDEVLSYDEKNDKIECTTIVGNYKKPYRKLAYMKHIKAEDDWEIRLTPDHLVYVSTPEGVKLKATKSLKVGEKLKTKYGDFKIEEISDTMEFPTAPITENANILAGGTAASVLSIKQAKIGKHLIKTMHEVLTQLEYFGEEADGLLTSMFDAADQHKNAFLKGEKLQANLTSILDEKDLKLHDSTKVEKLFDAFDREDHEAIRRKEEELFQEWKKQREAEGAKVEL</sequence>
<dbReference type="CDD" id="cd00081">
    <property type="entry name" value="Hint"/>
    <property type="match status" value="1"/>
</dbReference>
<evidence type="ECO:0000259" key="2">
    <source>
        <dbReference type="SMART" id="SM00306"/>
    </source>
</evidence>
<dbReference type="SMART" id="SM00306">
    <property type="entry name" value="HintN"/>
    <property type="match status" value="1"/>
</dbReference>
<protein>
    <recommendedName>
        <fullName evidence="2">Hint domain-containing protein</fullName>
    </recommendedName>
</protein>
<keyword evidence="1" id="KW-0732">Signal</keyword>
<feature type="domain" description="Hint" evidence="2">
    <location>
        <begin position="28"/>
        <end position="132"/>
    </location>
</feature>
<dbReference type="OrthoDB" id="10303032at2759"/>
<reference evidence="3" key="1">
    <citation type="journal article" date="2010" name="Science">
        <title>Plasticity of animal genome architecture unmasked by rapid evolution of a pelagic tunicate.</title>
        <authorList>
            <person name="Denoeud F."/>
            <person name="Henriet S."/>
            <person name="Mungpakdee S."/>
            <person name="Aury J.M."/>
            <person name="Da Silva C."/>
            <person name="Brinkmann H."/>
            <person name="Mikhaleva J."/>
            <person name="Olsen L.C."/>
            <person name="Jubin C."/>
            <person name="Canestro C."/>
            <person name="Bouquet J.M."/>
            <person name="Danks G."/>
            <person name="Poulain J."/>
            <person name="Campsteijn C."/>
            <person name="Adamski M."/>
            <person name="Cross I."/>
            <person name="Yadetie F."/>
            <person name="Muffato M."/>
            <person name="Louis A."/>
            <person name="Butcher S."/>
            <person name="Tsagkogeorga G."/>
            <person name="Konrad A."/>
            <person name="Singh S."/>
            <person name="Jensen M.F."/>
            <person name="Cong E.H."/>
            <person name="Eikeseth-Otteraa H."/>
            <person name="Noel B."/>
            <person name="Anthouard V."/>
            <person name="Porcel B.M."/>
            <person name="Kachouri-Lafond R."/>
            <person name="Nishino A."/>
            <person name="Ugolini M."/>
            <person name="Chourrout P."/>
            <person name="Nishida H."/>
            <person name="Aasland R."/>
            <person name="Huzurbazar S."/>
            <person name="Westhof E."/>
            <person name="Delsuc F."/>
            <person name="Lehrach H."/>
            <person name="Reinhardt R."/>
            <person name="Weissenbach J."/>
            <person name="Roy S.W."/>
            <person name="Artiguenave F."/>
            <person name="Postlethwait J.H."/>
            <person name="Manak J.R."/>
            <person name="Thompson E.M."/>
            <person name="Jaillon O."/>
            <person name="Du Pasquier L."/>
            <person name="Boudinot P."/>
            <person name="Liberles D.A."/>
            <person name="Volff J.N."/>
            <person name="Philippe H."/>
            <person name="Lenhard B."/>
            <person name="Roest Crollius H."/>
            <person name="Wincker P."/>
            <person name="Chourrout D."/>
        </authorList>
    </citation>
    <scope>NUCLEOTIDE SEQUENCE [LARGE SCALE GENOMIC DNA]</scope>
</reference>
<name>E4X354_OIKDI</name>
<dbReference type="PROSITE" id="PS50817">
    <property type="entry name" value="INTEIN_N_TER"/>
    <property type="match status" value="1"/>
</dbReference>
<keyword evidence="4" id="KW-1185">Reference proteome</keyword>
<organism evidence="3">
    <name type="scientific">Oikopleura dioica</name>
    <name type="common">Tunicate</name>
    <dbReference type="NCBI Taxonomy" id="34765"/>
    <lineage>
        <taxon>Eukaryota</taxon>
        <taxon>Metazoa</taxon>
        <taxon>Chordata</taxon>
        <taxon>Tunicata</taxon>
        <taxon>Appendicularia</taxon>
        <taxon>Copelata</taxon>
        <taxon>Oikopleuridae</taxon>
        <taxon>Oikopleura</taxon>
    </lineage>
</organism>
<dbReference type="InterPro" id="IPR003587">
    <property type="entry name" value="Hint_dom_N"/>
</dbReference>
<dbReference type="Gene3D" id="2.170.16.10">
    <property type="entry name" value="Hedgehog/Intein (Hint) domain"/>
    <property type="match status" value="1"/>
</dbReference>
<dbReference type="SUPFAM" id="SSF51294">
    <property type="entry name" value="Hedgehog/intein (Hint) domain"/>
    <property type="match status" value="1"/>
</dbReference>
<feature type="chain" id="PRO_5013356778" description="Hint domain-containing protein" evidence="1">
    <location>
        <begin position="16"/>
        <end position="280"/>
    </location>
</feature>
<dbReference type="Proteomes" id="UP000001307">
    <property type="component" value="Unassembled WGS sequence"/>
</dbReference>
<dbReference type="AlphaFoldDB" id="E4X354"/>
<proteinExistence type="predicted"/>
<feature type="signal peptide" evidence="1">
    <location>
        <begin position="1"/>
        <end position="15"/>
    </location>
</feature>
<evidence type="ECO:0000313" key="3">
    <source>
        <dbReference type="EMBL" id="CBY18058.1"/>
    </source>
</evidence>
<dbReference type="InterPro" id="IPR006141">
    <property type="entry name" value="Intein_N"/>
</dbReference>